<organism evidence="1 2">
    <name type="scientific">Pleurotus cornucopiae</name>
    <name type="common">Cornucopia mushroom</name>
    <dbReference type="NCBI Taxonomy" id="5321"/>
    <lineage>
        <taxon>Eukaryota</taxon>
        <taxon>Fungi</taxon>
        <taxon>Dikarya</taxon>
        <taxon>Basidiomycota</taxon>
        <taxon>Agaricomycotina</taxon>
        <taxon>Agaricomycetes</taxon>
        <taxon>Agaricomycetidae</taxon>
        <taxon>Agaricales</taxon>
        <taxon>Pleurotineae</taxon>
        <taxon>Pleurotaceae</taxon>
        <taxon>Pleurotus</taxon>
    </lineage>
</organism>
<accession>A0ACB7JAN9</accession>
<reference evidence="1 2" key="1">
    <citation type="journal article" date="2021" name="Appl. Environ. Microbiol.">
        <title>Genetic linkage and physical mapping for an oyster mushroom Pleurotus cornucopiae and QTL analysis for the trait cap color.</title>
        <authorList>
            <person name="Zhang Y."/>
            <person name="Gao W."/>
            <person name="Sonnenberg A."/>
            <person name="Chen Q."/>
            <person name="Zhang J."/>
            <person name="Huang C."/>
        </authorList>
    </citation>
    <scope>NUCLEOTIDE SEQUENCE [LARGE SCALE GENOMIC DNA]</scope>
    <source>
        <strain evidence="1">CCMSSC00406</strain>
    </source>
</reference>
<protein>
    <submittedName>
        <fullName evidence="1">Uncharacterized protein</fullName>
    </submittedName>
</protein>
<evidence type="ECO:0000313" key="1">
    <source>
        <dbReference type="EMBL" id="KAG9226800.1"/>
    </source>
</evidence>
<comment type="caution">
    <text evidence="1">The sequence shown here is derived from an EMBL/GenBank/DDBJ whole genome shotgun (WGS) entry which is preliminary data.</text>
</comment>
<keyword evidence="2" id="KW-1185">Reference proteome</keyword>
<sequence>MSTFAGTPKATPTKPATANSSPAPPNFFNTASDTTFTWNQSGKNTVPVPLTSGATKTPAATPRPSAPSATTNANANQSTSSATQLFKFNILTSPRVTMSAPSPSVSSTPVALTKVPTMPPTPVRKHDTYYFTDGSVVIQVDEVLFNLHQSILTLHSKQKFVELGLAFRTYNAPLVLKGVKLKDFECLLGVLYPQTLGIEEETRTVEQWVSIMKQAHMWGIEPLKQRTAKHLTTMSMPPAERVNLYQHCAMGTSPDLLPALLALSQQEAPVALEDARLLGLETFTKLVRIRERRLTDVAWGVEAESTKTLLPGLILEDILGVSADKPVAQTALLEARGSLNDGSSPKTKSCSVLASSFSSSSPSCSPSTSSFASSPGSSLDDDAVKVEKPANDEADDSGDSDASDASDVSDED</sequence>
<proteinExistence type="predicted"/>
<name>A0ACB7JAN9_PLECO</name>
<dbReference type="Proteomes" id="UP000824881">
    <property type="component" value="Unassembled WGS sequence"/>
</dbReference>
<dbReference type="EMBL" id="WQMT02000002">
    <property type="protein sequence ID" value="KAG9226800.1"/>
    <property type="molecule type" value="Genomic_DNA"/>
</dbReference>
<evidence type="ECO:0000313" key="2">
    <source>
        <dbReference type="Proteomes" id="UP000824881"/>
    </source>
</evidence>
<gene>
    <name evidence="1" type="ORF">CCMSSC00406_0009718</name>
</gene>